<keyword evidence="3" id="KW-1185">Reference proteome</keyword>
<dbReference type="AlphaFoldDB" id="A0AA36B2J2"/>
<reference evidence="2" key="1">
    <citation type="submission" date="2023-08" db="EMBL/GenBank/DDBJ databases">
        <authorList>
            <person name="Alioto T."/>
            <person name="Alioto T."/>
            <person name="Gomez Garrido J."/>
        </authorList>
    </citation>
    <scope>NUCLEOTIDE SEQUENCE</scope>
</reference>
<dbReference type="EMBL" id="OX597821">
    <property type="protein sequence ID" value="CAI9726783.1"/>
    <property type="molecule type" value="Genomic_DNA"/>
</dbReference>
<accession>A0AA36B2J2</accession>
<gene>
    <name evidence="2" type="ORF">OCTVUL_1B009437</name>
</gene>
<evidence type="ECO:0000313" key="2">
    <source>
        <dbReference type="EMBL" id="CAI9726783.1"/>
    </source>
</evidence>
<protein>
    <submittedName>
        <fullName evidence="2">Uncharacterized protein</fullName>
    </submittedName>
</protein>
<feature type="region of interest" description="Disordered" evidence="1">
    <location>
        <begin position="27"/>
        <end position="67"/>
    </location>
</feature>
<dbReference type="Proteomes" id="UP001162480">
    <property type="component" value="Chromosome 8"/>
</dbReference>
<evidence type="ECO:0000256" key="1">
    <source>
        <dbReference type="SAM" id="MobiDB-lite"/>
    </source>
</evidence>
<organism evidence="2 3">
    <name type="scientific">Octopus vulgaris</name>
    <name type="common">Common octopus</name>
    <dbReference type="NCBI Taxonomy" id="6645"/>
    <lineage>
        <taxon>Eukaryota</taxon>
        <taxon>Metazoa</taxon>
        <taxon>Spiralia</taxon>
        <taxon>Lophotrochozoa</taxon>
        <taxon>Mollusca</taxon>
        <taxon>Cephalopoda</taxon>
        <taxon>Coleoidea</taxon>
        <taxon>Octopodiformes</taxon>
        <taxon>Octopoda</taxon>
        <taxon>Incirrata</taxon>
        <taxon>Octopodidae</taxon>
        <taxon>Octopus</taxon>
    </lineage>
</organism>
<name>A0AA36B2J2_OCTVU</name>
<proteinExistence type="predicted"/>
<feature type="compositionally biased region" description="Basic and acidic residues" evidence="1">
    <location>
        <begin position="51"/>
        <end position="61"/>
    </location>
</feature>
<sequence length="67" mass="7722">MHFYSFFLKMLDRDLNTIHLLFHSGSEKSGGDKNIHSRNTGNVEMGQNKDITSKEKKEIVEKGIQQL</sequence>
<evidence type="ECO:0000313" key="3">
    <source>
        <dbReference type="Proteomes" id="UP001162480"/>
    </source>
</evidence>